<proteinExistence type="predicted"/>
<protein>
    <recommendedName>
        <fullName evidence="2">aspartyl aminopeptidase</fullName>
        <ecNumber evidence="2">3.4.11.21</ecNumber>
    </recommendedName>
</protein>
<evidence type="ECO:0000256" key="2">
    <source>
        <dbReference type="ARBA" id="ARBA00011965"/>
    </source>
</evidence>
<evidence type="ECO:0000313" key="6">
    <source>
        <dbReference type="Proteomes" id="UP001620626"/>
    </source>
</evidence>
<evidence type="ECO:0000256" key="3">
    <source>
        <dbReference type="SAM" id="MobiDB-lite"/>
    </source>
</evidence>
<feature type="compositionally biased region" description="Low complexity" evidence="3">
    <location>
        <begin position="1357"/>
        <end position="1378"/>
    </location>
</feature>
<accession>A0ABD2JKI7</accession>
<gene>
    <name evidence="5" type="ORF">niasHT_022830</name>
</gene>
<name>A0ABD2JKI7_9BILA</name>
<dbReference type="InterPro" id="IPR001948">
    <property type="entry name" value="Peptidase_M18"/>
</dbReference>
<keyword evidence="6" id="KW-1185">Reference proteome</keyword>
<dbReference type="PANTHER" id="PTHR28570:SF3">
    <property type="entry name" value="ASPARTYL AMINOPEPTIDASE"/>
    <property type="match status" value="1"/>
</dbReference>
<comment type="caution">
    <text evidence="5">The sequence shown here is derived from an EMBL/GenBank/DDBJ whole genome shotgun (WGS) entry which is preliminary data.</text>
</comment>
<keyword evidence="4" id="KW-1133">Transmembrane helix</keyword>
<reference evidence="5 6" key="1">
    <citation type="submission" date="2024-10" db="EMBL/GenBank/DDBJ databases">
        <authorList>
            <person name="Kim D."/>
        </authorList>
    </citation>
    <scope>NUCLEOTIDE SEQUENCE [LARGE SCALE GENOMIC DNA]</scope>
    <source>
        <strain evidence="5">BH-2024</strain>
    </source>
</reference>
<dbReference type="PANTHER" id="PTHR28570">
    <property type="entry name" value="ASPARTYL AMINOPEPTIDASE"/>
    <property type="match status" value="1"/>
</dbReference>
<dbReference type="Pfam" id="PF02127">
    <property type="entry name" value="Peptidase_M18"/>
    <property type="match status" value="1"/>
</dbReference>
<feature type="region of interest" description="Disordered" evidence="3">
    <location>
        <begin position="1248"/>
        <end position="1335"/>
    </location>
</feature>
<sequence>MQPNEGARNIIAAEREQLSEEARMSLPSTSGLRRTIERQRELPERRNVDAVNLQAIEIAGQFALDHSGQQFLIFDSREDEPDGSVFFIFCSQEGRRRLRTYRHWVEQVIPAFNLLRARMNLLQFQNNADSIFDYFGRTYVIRPNGADPLFVPTSWNHHDSIIGNLARTNNAQEAFHLALRRQFAKEHPPLSRLINVLKSEERIATDRLREYEVDNTRGINLRPRAKKYRENDAAIKRMLIFWQKYGPQKYGPQLSSAIVVRKSTVRNCRPQLSAAKVRSAIVVRNCRPQKYGPQLSSAIVVRKSTVRNCRPQLSSAIVRSAIAGCKTDQILDMDMFLYDTQPATLSGLNEEFISGARLDNLVSTYTAIKGLVESLEDTDAFDADPNVGSRSAQGAQSHCFEWLLRRVLSTVDHPTAFECSIGRSFMVSADQAHSVHPNYAHKHEERHKPSFHRGVVVKVNANQNYATTAVTHSVLKVIADSVGVPLQKVVVRNDSRCGSTVGPILAAKLGIQVGSRSAQGAQSHCFEWLLRRVLSTVDHPTAFDTRLPVVIATDGTPLPTDAAGITVDLNGNPLPTNFDGKPIGADGMPLSTDATGRFVWTTTVTAAPFVIKALPTDESGKILFPSVDEFGADEAPRVVIVWKSGSSSSAPDKLRHTADLLRQQYGALVLVVTAGGLVTTEDRAMAAGHSDPLVFDRWAEVDADALGMFVDTICKSRADFDIVLSHLTAFLLRHFSVESQRLRLNLIGVDEKGLIAPVEELIPVEQFSNKTKKLKEWRTLGEGKGKKWKSSAAPNLSKGLQASAKLSQSAIEGQESVLILISREGTSSISELDETQQQQQVVAISVDYPLSNLLKKMAGNSSNRVIHFPAWTGDNVPKQFSRWLTLAICSAINASTMARRKVTPSPSAQNDPKLIQNTTQMPKWLQLQRQNAFSSAVADLVVPRHVLIRPFGSDSLLISWSPCCESHRPPFNLSLLYSSDPSLRFSSLWSHRFVSCADNSVVRLQASAKLSQSAIEGQESVLILISREGTSSIPELDRTQQQQQAVAISVDYPLSTKTSPKRAVKCDRIFRFIVYLSLIGSVSAGIDWPLVKESGCTWPYGSGGLPGWAIAAIVVVCALLIVLPCMFCLPCSPIRCRIFGRKANGGDNVERGDEIADNLQALAKDIANYIKTAQRMQIPVNELREAAEKKDNEFRAVSVRYYNDYRGHHDTQRRAELYVQLAREHKALWNFVRLAQSAEDKAQKHVARQNRRKLAKSQSVVSGELSTSGGAVVPSTSGGVVVPSTSGGADVPSTSGGADVPSTSGGAVVPSTSSGAVVPREGGDAGNANRNSYYQPGTTAARCTRCYSMWHVAGGEPQQKQRQSSPPAASQHQQSADPFADVDELESITRMMQ</sequence>
<feature type="region of interest" description="Disordered" evidence="3">
    <location>
        <begin position="1354"/>
        <end position="1393"/>
    </location>
</feature>
<organism evidence="5 6">
    <name type="scientific">Heterodera trifolii</name>
    <dbReference type="NCBI Taxonomy" id="157864"/>
    <lineage>
        <taxon>Eukaryota</taxon>
        <taxon>Metazoa</taxon>
        <taxon>Ecdysozoa</taxon>
        <taxon>Nematoda</taxon>
        <taxon>Chromadorea</taxon>
        <taxon>Rhabditida</taxon>
        <taxon>Tylenchina</taxon>
        <taxon>Tylenchomorpha</taxon>
        <taxon>Tylenchoidea</taxon>
        <taxon>Heteroderidae</taxon>
        <taxon>Heteroderinae</taxon>
        <taxon>Heterodera</taxon>
    </lineage>
</organism>
<dbReference type="SUPFAM" id="SSF53187">
    <property type="entry name" value="Zn-dependent exopeptidases"/>
    <property type="match status" value="1"/>
</dbReference>
<feature type="transmembrane region" description="Helical" evidence="4">
    <location>
        <begin position="1108"/>
        <end position="1129"/>
    </location>
</feature>
<feature type="compositionally biased region" description="Polar residues" evidence="3">
    <location>
        <begin position="1292"/>
        <end position="1315"/>
    </location>
</feature>
<dbReference type="Proteomes" id="UP001620626">
    <property type="component" value="Unassembled WGS sequence"/>
</dbReference>
<keyword evidence="4" id="KW-0472">Membrane</keyword>
<comment type="catalytic activity">
    <reaction evidence="1">
        <text>Release of an N-terminal aspartate or glutamate from a peptide, with a preference for aspartate.</text>
        <dbReference type="EC" id="3.4.11.21"/>
    </reaction>
</comment>
<dbReference type="EMBL" id="JBICBT010000949">
    <property type="protein sequence ID" value="KAL3091121.1"/>
    <property type="molecule type" value="Genomic_DNA"/>
</dbReference>
<feature type="compositionally biased region" description="Polar residues" evidence="3">
    <location>
        <begin position="1256"/>
        <end position="1265"/>
    </location>
</feature>
<dbReference type="PRINTS" id="PR00932">
    <property type="entry name" value="AMINO1PTASE"/>
</dbReference>
<evidence type="ECO:0000256" key="4">
    <source>
        <dbReference type="SAM" id="Phobius"/>
    </source>
</evidence>
<evidence type="ECO:0000256" key="1">
    <source>
        <dbReference type="ARBA" id="ARBA00001335"/>
    </source>
</evidence>
<evidence type="ECO:0000313" key="5">
    <source>
        <dbReference type="EMBL" id="KAL3091121.1"/>
    </source>
</evidence>
<keyword evidence="4" id="KW-0812">Transmembrane</keyword>
<feature type="compositionally biased region" description="Low complexity" evidence="3">
    <location>
        <begin position="1266"/>
        <end position="1289"/>
    </location>
</feature>
<dbReference type="GO" id="GO:0004177">
    <property type="term" value="F:aminopeptidase activity"/>
    <property type="evidence" value="ECO:0007669"/>
    <property type="project" value="UniProtKB-EC"/>
</dbReference>
<dbReference type="EC" id="3.4.11.21" evidence="2"/>
<dbReference type="Gene3D" id="3.40.630.10">
    <property type="entry name" value="Zn peptidases"/>
    <property type="match status" value="1"/>
</dbReference>